<feature type="transmembrane region" description="Helical" evidence="7">
    <location>
        <begin position="80"/>
        <end position="100"/>
    </location>
</feature>
<dbReference type="PANTHER" id="PTHR30576:SF0">
    <property type="entry name" value="UNDECAPRENYL-PHOSPHATE N-ACETYLGALACTOSAMINYL 1-PHOSPHATE TRANSFERASE-RELATED"/>
    <property type="match status" value="1"/>
</dbReference>
<gene>
    <name evidence="9" type="ORF">EZS26_001806</name>
</gene>
<evidence type="ECO:0000256" key="1">
    <source>
        <dbReference type="ARBA" id="ARBA00004141"/>
    </source>
</evidence>
<dbReference type="Pfam" id="PF13727">
    <property type="entry name" value="CoA_binding_3"/>
    <property type="match status" value="1"/>
</dbReference>
<dbReference type="Gene3D" id="3.40.50.720">
    <property type="entry name" value="NAD(P)-binding Rossmann-like Domain"/>
    <property type="match status" value="1"/>
</dbReference>
<dbReference type="Pfam" id="PF02397">
    <property type="entry name" value="Bac_transf"/>
    <property type="match status" value="1"/>
</dbReference>
<feature type="transmembrane region" description="Helical" evidence="7">
    <location>
        <begin position="50"/>
        <end position="68"/>
    </location>
</feature>
<dbReference type="InterPro" id="IPR017475">
    <property type="entry name" value="EPS_sugar_tfrase"/>
</dbReference>
<dbReference type="AlphaFoldDB" id="A0A5M8P0Z3"/>
<organism evidence="9 10">
    <name type="scientific">Candidatus Ordinivivax streblomastigis</name>
    <dbReference type="NCBI Taxonomy" id="2540710"/>
    <lineage>
        <taxon>Bacteria</taxon>
        <taxon>Pseudomonadati</taxon>
        <taxon>Bacteroidota</taxon>
        <taxon>Bacteroidia</taxon>
        <taxon>Bacteroidales</taxon>
        <taxon>Candidatus Ordinivivax</taxon>
    </lineage>
</organism>
<dbReference type="PANTHER" id="PTHR30576">
    <property type="entry name" value="COLANIC BIOSYNTHESIS UDP-GLUCOSE LIPID CARRIER TRANSFERASE"/>
    <property type="match status" value="1"/>
</dbReference>
<protein>
    <submittedName>
        <fullName evidence="9">UDP-N-acetylgalactosamine-undecaprenyl-phosphate N-acetylgalactosaminephosphotransferase</fullName>
        <ecNumber evidence="9">2.7.8.40</ecNumber>
    </submittedName>
</protein>
<evidence type="ECO:0000259" key="8">
    <source>
        <dbReference type="Pfam" id="PF02397"/>
    </source>
</evidence>
<dbReference type="InterPro" id="IPR003362">
    <property type="entry name" value="Bact_transf"/>
</dbReference>
<evidence type="ECO:0000256" key="3">
    <source>
        <dbReference type="ARBA" id="ARBA00022679"/>
    </source>
</evidence>
<dbReference type="GO" id="GO:0016020">
    <property type="term" value="C:membrane"/>
    <property type="evidence" value="ECO:0007669"/>
    <property type="project" value="UniProtKB-SubCell"/>
</dbReference>
<dbReference type="EC" id="2.7.8.40" evidence="9"/>
<keyword evidence="6 7" id="KW-0472">Membrane</keyword>
<comment type="subcellular location">
    <subcellularLocation>
        <location evidence="1">Membrane</location>
        <topology evidence="1">Multi-pass membrane protein</topology>
    </subcellularLocation>
</comment>
<keyword evidence="5 7" id="KW-1133">Transmembrane helix</keyword>
<evidence type="ECO:0000256" key="7">
    <source>
        <dbReference type="SAM" id="Phobius"/>
    </source>
</evidence>
<comment type="caution">
    <text evidence="9">The sequence shown here is derived from an EMBL/GenBank/DDBJ whole genome shotgun (WGS) entry which is preliminary data.</text>
</comment>
<name>A0A5M8P0Z3_9BACT</name>
<evidence type="ECO:0000313" key="9">
    <source>
        <dbReference type="EMBL" id="KAA6301990.1"/>
    </source>
</evidence>
<reference evidence="9 10" key="1">
    <citation type="submission" date="2019-03" db="EMBL/GenBank/DDBJ databases">
        <title>Single cell metagenomics reveals metabolic interactions within the superorganism composed of flagellate Streblomastix strix and complex community of Bacteroidetes bacteria on its surface.</title>
        <authorList>
            <person name="Treitli S.C."/>
            <person name="Kolisko M."/>
            <person name="Husnik F."/>
            <person name="Keeling P."/>
            <person name="Hampl V."/>
        </authorList>
    </citation>
    <scope>NUCLEOTIDE SEQUENCE [LARGE SCALE GENOMIC DNA]</scope>
    <source>
        <strain evidence="9">St1</strain>
    </source>
</reference>
<feature type="transmembrane region" description="Helical" evidence="7">
    <location>
        <begin position="112"/>
        <end position="135"/>
    </location>
</feature>
<feature type="transmembrane region" description="Helical" evidence="7">
    <location>
        <begin position="290"/>
        <end position="308"/>
    </location>
</feature>
<evidence type="ECO:0000313" key="10">
    <source>
        <dbReference type="Proteomes" id="UP000324575"/>
    </source>
</evidence>
<accession>A0A5M8P0Z3</accession>
<dbReference type="GO" id="GO:0016780">
    <property type="term" value="F:phosphotransferase activity, for other substituted phosphate groups"/>
    <property type="evidence" value="ECO:0007669"/>
    <property type="project" value="TreeGrafter"/>
</dbReference>
<dbReference type="Proteomes" id="UP000324575">
    <property type="component" value="Unassembled WGS sequence"/>
</dbReference>
<dbReference type="EMBL" id="SNRX01000011">
    <property type="protein sequence ID" value="KAA6301990.1"/>
    <property type="molecule type" value="Genomic_DNA"/>
</dbReference>
<comment type="similarity">
    <text evidence="2">Belongs to the bacterial sugar transferase family.</text>
</comment>
<keyword evidence="4 7" id="KW-0812">Transmembrane</keyword>
<feature type="transmembrane region" description="Helical" evidence="7">
    <location>
        <begin position="7"/>
        <end position="30"/>
    </location>
</feature>
<feature type="domain" description="Bacterial sugar transferase" evidence="8">
    <location>
        <begin position="285"/>
        <end position="466"/>
    </location>
</feature>
<evidence type="ECO:0000256" key="5">
    <source>
        <dbReference type="ARBA" id="ARBA00022989"/>
    </source>
</evidence>
<dbReference type="NCBIfam" id="TIGR03025">
    <property type="entry name" value="EPS_sugtrans"/>
    <property type="match status" value="1"/>
</dbReference>
<keyword evidence="3 9" id="KW-0808">Transferase</keyword>
<evidence type="ECO:0000256" key="2">
    <source>
        <dbReference type="ARBA" id="ARBA00006464"/>
    </source>
</evidence>
<sequence>MRKRSQLYKYLLSDFLTSAIAWLLFNAIRYDLLAQYQFSSLASYLMSDDVLRGQLLVPFGWLILHYYSGYYNHSLEKSRLAELFTTLQTAFIGSLVIFFVVVLKRLPKSFHIYYELVISLFAFSFVCMYLGRLMITLLAIRKTHKQEWTIHAVILGNGEKAQSTLKELNRPSNAPGYSIQGFINTDAICPNQTAVQLPVIGELKDLEQIIKEQRIEELIIAVDTNSDETFLALLYSLYQYKLPIKLPVSYSKLLTGGINLKTITSFPLIDVTANNFSDAEKNIKLSLDKLISLLVLLLLSPLYLYLMIRVKMDSTGSVFIRQERIGKGGKPFVMYKFRTMQSDAEKGGPALSSIEDERITPYGRKMRKYRLDELPQFWNVLKGDMSIVGPRPERKHYIDQIVKEMPCFYLLHNVRPGITSWGMVKFGYASNVQQMIERMQYDILYYENMSLALDIKILIYTVKTIVTGKGI</sequence>
<proteinExistence type="inferred from homology"/>
<evidence type="ECO:0000256" key="6">
    <source>
        <dbReference type="ARBA" id="ARBA00023136"/>
    </source>
</evidence>
<evidence type="ECO:0000256" key="4">
    <source>
        <dbReference type="ARBA" id="ARBA00022692"/>
    </source>
</evidence>